<dbReference type="InterPro" id="IPR014721">
    <property type="entry name" value="Ribsml_uS5_D2-typ_fold_subgr"/>
</dbReference>
<dbReference type="InterPro" id="IPR034160">
    <property type="entry name" value="TOPRIM_GyrB"/>
</dbReference>
<comment type="miscellaneous">
    <text evidence="11">Few gyrases are as efficient as E.coli at forming negative supercoils. Not all organisms have 2 type II topoisomerases; in organisms with a single type II topoisomerase this enzyme also has to decatenate newly replicated chromosomes.</text>
</comment>
<dbReference type="HAMAP" id="MF_01898">
    <property type="entry name" value="GyrB"/>
    <property type="match status" value="1"/>
</dbReference>
<evidence type="ECO:0000256" key="4">
    <source>
        <dbReference type="ARBA" id="ARBA00022741"/>
    </source>
</evidence>
<evidence type="ECO:0000256" key="9">
    <source>
        <dbReference type="ARBA" id="ARBA00023235"/>
    </source>
</evidence>
<dbReference type="InterPro" id="IPR002288">
    <property type="entry name" value="DNA_gyrase_B_C"/>
</dbReference>
<comment type="subcellular location">
    <subcellularLocation>
        <location evidence="11">Cytoplasm</location>
    </subcellularLocation>
</comment>
<dbReference type="InterPro" id="IPR006171">
    <property type="entry name" value="TOPRIM_dom"/>
</dbReference>
<dbReference type="AlphaFoldDB" id="A0A160M5N4"/>
<dbReference type="Pfam" id="PF00986">
    <property type="entry name" value="DNA_gyraseB_C"/>
    <property type="match status" value="1"/>
</dbReference>
<comment type="subunit">
    <text evidence="10">Heterotetramer composed of ParC and ParE.</text>
</comment>
<dbReference type="CDD" id="cd03366">
    <property type="entry name" value="TOPRIM_TopoIIA_GyrB"/>
    <property type="match status" value="1"/>
</dbReference>
<feature type="binding site" evidence="11">
    <location>
        <position position="430"/>
    </location>
    <ligand>
        <name>Mg(2+)</name>
        <dbReference type="ChEBI" id="CHEBI:18420"/>
        <label>1</label>
        <note>catalytic</note>
    </ligand>
</feature>
<feature type="binding site" evidence="11">
    <location>
        <position position="503"/>
    </location>
    <ligand>
        <name>Mg(2+)</name>
        <dbReference type="ChEBI" id="CHEBI:18420"/>
        <label>2</label>
    </ligand>
</feature>
<dbReference type="Pfam" id="PF01751">
    <property type="entry name" value="Toprim"/>
    <property type="match status" value="1"/>
</dbReference>
<keyword evidence="8" id="KW-0238">DNA-binding</keyword>
<dbReference type="Gene3D" id="3.30.230.10">
    <property type="match status" value="1"/>
</dbReference>
<dbReference type="GO" id="GO:0005524">
    <property type="term" value="F:ATP binding"/>
    <property type="evidence" value="ECO:0007669"/>
    <property type="project" value="UniProtKB-UniRule"/>
</dbReference>
<dbReference type="Gene3D" id="3.30.565.10">
    <property type="entry name" value="Histidine kinase-like ATPase, C-terminal domain"/>
    <property type="match status" value="1"/>
</dbReference>
<dbReference type="GO" id="GO:0005694">
    <property type="term" value="C:chromosome"/>
    <property type="evidence" value="ECO:0007669"/>
    <property type="project" value="InterPro"/>
</dbReference>
<dbReference type="PANTHER" id="PTHR45866">
    <property type="entry name" value="DNA GYRASE/TOPOISOMERASE SUBUNIT B"/>
    <property type="match status" value="1"/>
</dbReference>
<dbReference type="Gene3D" id="3.40.50.670">
    <property type="match status" value="1"/>
</dbReference>
<dbReference type="PRINTS" id="PR01159">
    <property type="entry name" value="DNAGYRASEB"/>
</dbReference>
<keyword evidence="7 11" id="KW-0799">Topoisomerase</keyword>
<evidence type="ECO:0000259" key="12">
    <source>
        <dbReference type="PROSITE" id="PS50880"/>
    </source>
</evidence>
<dbReference type="GO" id="GO:0003677">
    <property type="term" value="F:DNA binding"/>
    <property type="evidence" value="ECO:0007669"/>
    <property type="project" value="UniProtKB-KW"/>
</dbReference>
<evidence type="ECO:0000256" key="5">
    <source>
        <dbReference type="ARBA" id="ARBA00022840"/>
    </source>
</evidence>
<feature type="domain" description="Toprim" evidence="12">
    <location>
        <begin position="424"/>
        <end position="538"/>
    </location>
</feature>
<protein>
    <recommendedName>
        <fullName evidence="11">DNA gyrase subunit B</fullName>
        <ecNumber evidence="11">5.6.2.2</ecNumber>
    </recommendedName>
</protein>
<dbReference type="InterPro" id="IPR013760">
    <property type="entry name" value="Topo_IIA-like_dom_sf"/>
</dbReference>
<dbReference type="GO" id="GO:0006265">
    <property type="term" value="P:DNA topological change"/>
    <property type="evidence" value="ECO:0007669"/>
    <property type="project" value="UniProtKB-UniRule"/>
</dbReference>
<evidence type="ECO:0000313" key="13">
    <source>
        <dbReference type="EMBL" id="AND37650.1"/>
    </source>
</evidence>
<feature type="site" description="Interaction with DNA" evidence="11">
    <location>
        <position position="458"/>
    </location>
</feature>
<dbReference type="NCBIfam" id="NF011501">
    <property type="entry name" value="PRK14939.1"/>
    <property type="match status" value="1"/>
</dbReference>
<organism evidence="13 14">
    <name type="scientific">Cytobacillus oceanisediminis 2691</name>
    <dbReference type="NCBI Taxonomy" id="1196031"/>
    <lineage>
        <taxon>Bacteria</taxon>
        <taxon>Bacillati</taxon>
        <taxon>Bacillota</taxon>
        <taxon>Bacilli</taxon>
        <taxon>Bacillales</taxon>
        <taxon>Bacillaceae</taxon>
        <taxon>Cytobacillus</taxon>
    </lineage>
</organism>
<dbReference type="RefSeq" id="WP_019382469.1">
    <property type="nucleotide sequence ID" value="NZ_CP015506.1"/>
</dbReference>
<dbReference type="PROSITE" id="PS00177">
    <property type="entry name" value="TOPOISOMERASE_II"/>
    <property type="match status" value="1"/>
</dbReference>
<dbReference type="InterPro" id="IPR013759">
    <property type="entry name" value="Topo_IIA_B_C"/>
</dbReference>
<feature type="site" description="Interaction with DNA" evidence="11">
    <location>
        <position position="455"/>
    </location>
</feature>
<dbReference type="FunFam" id="3.30.230.10:FF:000005">
    <property type="entry name" value="DNA gyrase subunit B"/>
    <property type="match status" value="1"/>
</dbReference>
<dbReference type="EMBL" id="CP015506">
    <property type="protein sequence ID" value="AND37650.1"/>
    <property type="molecule type" value="Genomic_DNA"/>
</dbReference>
<dbReference type="InterPro" id="IPR013506">
    <property type="entry name" value="Topo_IIA_bsu_dom2"/>
</dbReference>
<dbReference type="eggNOG" id="COG0187">
    <property type="taxonomic scope" value="Bacteria"/>
</dbReference>
<evidence type="ECO:0000256" key="6">
    <source>
        <dbReference type="ARBA" id="ARBA00022842"/>
    </source>
</evidence>
<dbReference type="InterPro" id="IPR011557">
    <property type="entry name" value="GyrB"/>
</dbReference>
<dbReference type="InterPro" id="IPR001241">
    <property type="entry name" value="Topo_IIA"/>
</dbReference>
<dbReference type="GO" id="GO:0005737">
    <property type="term" value="C:cytoplasm"/>
    <property type="evidence" value="ECO:0007669"/>
    <property type="project" value="UniProtKB-SubCell"/>
</dbReference>
<dbReference type="SUPFAM" id="SSF55874">
    <property type="entry name" value="ATPase domain of HSP90 chaperone/DNA topoisomerase II/histidine kinase"/>
    <property type="match status" value="1"/>
</dbReference>
<dbReference type="InterPro" id="IPR003594">
    <property type="entry name" value="HATPase_dom"/>
</dbReference>
<reference evidence="13 14" key="1">
    <citation type="submission" date="2016-04" db="EMBL/GenBank/DDBJ databases">
        <title>Complete genome sequence of Bacillus oceanisediminis strain 2691.</title>
        <authorList>
            <person name="Jeong H."/>
            <person name="Kim H.J."/>
            <person name="Lee D.-W."/>
        </authorList>
    </citation>
    <scope>NUCLEOTIDE SEQUENCE [LARGE SCALE GENOMIC DNA]</scope>
    <source>
        <strain evidence="13 14">2691</strain>
    </source>
</reference>
<dbReference type="SMART" id="SM00387">
    <property type="entry name" value="HATPase_c"/>
    <property type="match status" value="1"/>
</dbReference>
<dbReference type="Pfam" id="PF00204">
    <property type="entry name" value="DNA_gyraseB"/>
    <property type="match status" value="1"/>
</dbReference>
<dbReference type="PROSITE" id="PS50880">
    <property type="entry name" value="TOPRIM"/>
    <property type="match status" value="1"/>
</dbReference>
<keyword evidence="4 11" id="KW-0547">Nucleotide-binding</keyword>
<dbReference type="SMART" id="SM00433">
    <property type="entry name" value="TOP2c"/>
    <property type="match status" value="1"/>
</dbReference>
<dbReference type="NCBIfam" id="NF004189">
    <property type="entry name" value="PRK05644.1"/>
    <property type="match status" value="1"/>
</dbReference>
<dbReference type="EC" id="5.6.2.2" evidence="11"/>
<evidence type="ECO:0000256" key="10">
    <source>
        <dbReference type="ARBA" id="ARBA00063644"/>
    </source>
</evidence>
<comment type="function">
    <text evidence="11">A type II topoisomerase that negatively supercoils closed circular double-stranded (ds) DNA in an ATP-dependent manner to modulate DNA topology and maintain chromosomes in an underwound state. Negative supercoiling favors strand separation, and DNA replication, transcription, recombination and repair, all of which involve strand separation. Also able to catalyze the interconversion of other topological isomers of dsDNA rings, including catenanes and knotted rings. Type II topoisomerases break and join 2 DNA strands simultaneously in an ATP-dependent manner.</text>
</comment>
<dbReference type="GO" id="GO:0046872">
    <property type="term" value="F:metal ion binding"/>
    <property type="evidence" value="ECO:0007669"/>
    <property type="project" value="UniProtKB-KW"/>
</dbReference>
<sequence length="640" mass="71548">MEQKAVQEQSYDENQIQVLEGLEAVRKRPGMYIGSTSAKGLHHLVWEIVDNSIDEALAGYCSEINVIIEKDNSITVVDNGRGIPVGIHEKMGRPAVEVIMTVLHAGGKFGGGGYKVSGGLHGVGASVVNALSTVLEVFVHRDGQKYYQKFERGVPSADLEVIGETDHTGTTIHFKPDSEIFTETLEYDYETLANRIRELAFLNRGLKITIEDKREENKKSEYMYEGGIKSYVEHLNRTKEVLHEEPIYIDGEREGITVEVSIQYNDGFTSNIYSFANNIHTYEGGTHESGFKTALTRVINDYARKNGVFKESDANLSGEDVREGLTAIVSVKHPDPQFEGQTKTKLGNSEVRAATDTIFSEALEKFMLENPTVARKIVEKGLMAARARLAAKKARELTRRKSALEVSSLPGKLADCSSKDPSISELYVVEGDSAGGSAKQGRDRHFQAILPLRGKILNVEKARLDKILSNNEVRAIITAIGTGIGEDFDISRARYHKIVIMTDADVDGAHIRTLLLTFFYRYMRQIIEAGYIYIAQPPLYKIQQGKKIEYAYNDRELDKILGELPSQPKPGIQRYKGLGEMNPGQLWETTMNPESRTLLQVNLEDAIEADETFEILMGDKVEPRRNFIEENAVYVKNLDI</sequence>
<evidence type="ECO:0000256" key="8">
    <source>
        <dbReference type="ARBA" id="ARBA00023125"/>
    </source>
</evidence>
<evidence type="ECO:0000313" key="14">
    <source>
        <dbReference type="Proteomes" id="UP000077856"/>
    </source>
</evidence>
<dbReference type="PRINTS" id="PR00418">
    <property type="entry name" value="TPI2FAMILY"/>
</dbReference>
<name>A0A160M5N4_9BACI</name>
<comment type="subunit">
    <text evidence="11">Heterotetramer, composed of two GyrA and two GyrB chains. In the heterotetramer, GyrA contains the active site tyrosine that forms a transient covalent intermediate with DNA, while GyrB binds cofactors and catalyzes ATP hydrolysis.</text>
</comment>
<gene>
    <name evidence="11 13" type="primary">gyrB</name>
    <name evidence="13" type="ORF">A361_00030</name>
</gene>
<dbReference type="FunFam" id="3.30.565.10:FF:000002">
    <property type="entry name" value="DNA gyrase subunit B"/>
    <property type="match status" value="1"/>
</dbReference>
<dbReference type="KEGG" id="bon:A361_00030"/>
<dbReference type="NCBIfam" id="TIGR01059">
    <property type="entry name" value="gyrB"/>
    <property type="match status" value="1"/>
</dbReference>
<feature type="binding site" evidence="11">
    <location>
        <position position="503"/>
    </location>
    <ligand>
        <name>Mg(2+)</name>
        <dbReference type="ChEBI" id="CHEBI:18420"/>
        <label>1</label>
        <note>catalytic</note>
    </ligand>
</feature>
<dbReference type="CDD" id="cd16928">
    <property type="entry name" value="HATPase_GyrB-like"/>
    <property type="match status" value="1"/>
</dbReference>
<evidence type="ECO:0000256" key="3">
    <source>
        <dbReference type="ARBA" id="ARBA00022723"/>
    </source>
</evidence>
<dbReference type="Proteomes" id="UP000077856">
    <property type="component" value="Chromosome"/>
</dbReference>
<dbReference type="InterPro" id="IPR036890">
    <property type="entry name" value="HATPase_C_sf"/>
</dbReference>
<keyword evidence="9 11" id="KW-0413">Isomerase</keyword>
<dbReference type="STRING" id="1196031.A361_00030"/>
<dbReference type="PANTHER" id="PTHR45866:SF1">
    <property type="entry name" value="DNA GYRASE SUBUNIT B, MITOCHONDRIAL"/>
    <property type="match status" value="1"/>
</dbReference>
<dbReference type="GO" id="GO:0034335">
    <property type="term" value="F:DNA negative supercoiling activity"/>
    <property type="evidence" value="ECO:0007669"/>
    <property type="project" value="UniProtKB-ARBA"/>
</dbReference>
<comment type="catalytic activity">
    <reaction evidence="1 11">
        <text>ATP-dependent breakage, passage and rejoining of double-stranded DNA.</text>
        <dbReference type="EC" id="5.6.2.2"/>
    </reaction>
</comment>
<dbReference type="Pfam" id="PF02518">
    <property type="entry name" value="HATPase_c"/>
    <property type="match status" value="1"/>
</dbReference>
<evidence type="ECO:0000256" key="11">
    <source>
        <dbReference type="HAMAP-Rule" id="MF_01898"/>
    </source>
</evidence>
<dbReference type="SUPFAM" id="SSF54211">
    <property type="entry name" value="Ribosomal protein S5 domain 2-like"/>
    <property type="match status" value="1"/>
</dbReference>
<evidence type="ECO:0000256" key="7">
    <source>
        <dbReference type="ARBA" id="ARBA00023029"/>
    </source>
</evidence>
<dbReference type="FunFam" id="3.40.50.670:FF:000002">
    <property type="entry name" value="DNA gyrase subunit B"/>
    <property type="match status" value="1"/>
</dbReference>
<feature type="binding site" evidence="11">
    <location>
        <position position="505"/>
    </location>
    <ligand>
        <name>Mg(2+)</name>
        <dbReference type="ChEBI" id="CHEBI:18420"/>
        <label>2</label>
    </ligand>
</feature>
<accession>A0A160M5N4</accession>
<evidence type="ECO:0000256" key="2">
    <source>
        <dbReference type="ARBA" id="ARBA00010708"/>
    </source>
</evidence>
<evidence type="ECO:0000256" key="1">
    <source>
        <dbReference type="ARBA" id="ARBA00000185"/>
    </source>
</evidence>
<dbReference type="InterPro" id="IPR020568">
    <property type="entry name" value="Ribosomal_Su5_D2-typ_SF"/>
</dbReference>
<keyword evidence="3 11" id="KW-0479">Metal-binding</keyword>
<keyword evidence="11" id="KW-0963">Cytoplasm</keyword>
<dbReference type="GO" id="GO:0006261">
    <property type="term" value="P:DNA-templated DNA replication"/>
    <property type="evidence" value="ECO:0007669"/>
    <property type="project" value="UniProtKB-UniRule"/>
</dbReference>
<dbReference type="InterPro" id="IPR018522">
    <property type="entry name" value="TopoIIA_CS"/>
</dbReference>
<proteinExistence type="inferred from homology"/>
<dbReference type="InterPro" id="IPR000565">
    <property type="entry name" value="Topo_IIA_B"/>
</dbReference>
<dbReference type="SUPFAM" id="SSF56719">
    <property type="entry name" value="Type II DNA topoisomerase"/>
    <property type="match status" value="1"/>
</dbReference>
<keyword evidence="5 11" id="KW-0067">ATP-binding</keyword>
<dbReference type="CDD" id="cd00822">
    <property type="entry name" value="TopoII_Trans_DNA_gyrase"/>
    <property type="match status" value="1"/>
</dbReference>
<keyword evidence="6 11" id="KW-0460">Magnesium</keyword>
<comment type="cofactor">
    <cofactor evidence="11">
        <name>Mg(2+)</name>
        <dbReference type="ChEBI" id="CHEBI:18420"/>
    </cofactor>
    <cofactor evidence="11">
        <name>Mn(2+)</name>
        <dbReference type="ChEBI" id="CHEBI:29035"/>
    </cofactor>
    <cofactor evidence="11">
        <name>Ca(2+)</name>
        <dbReference type="ChEBI" id="CHEBI:29108"/>
    </cofactor>
    <text evidence="11">Binds two Mg(2+) per subunit. The magnesium ions form salt bridges with both the protein and the DNA. Can also accept other divalent metal cations, such as Mn(2+) or Ca(2+).</text>
</comment>
<comment type="similarity">
    <text evidence="2 11">Belongs to the type II topoisomerase GyrB family.</text>
</comment>